<evidence type="ECO:0000256" key="8">
    <source>
        <dbReference type="SAM" id="Phobius"/>
    </source>
</evidence>
<keyword evidence="10" id="KW-1185">Reference proteome</keyword>
<proteinExistence type="inferred from homology"/>
<evidence type="ECO:0000313" key="9">
    <source>
        <dbReference type="EMBL" id="KAL2731412.1"/>
    </source>
</evidence>
<keyword evidence="4 8" id="KW-0812">Transmembrane</keyword>
<dbReference type="Proteomes" id="UP001607302">
    <property type="component" value="Unassembled WGS sequence"/>
</dbReference>
<comment type="caution">
    <text evidence="9">The sequence shown here is derived from an EMBL/GenBank/DDBJ whole genome shotgun (WGS) entry which is preliminary data.</text>
</comment>
<dbReference type="EMBL" id="JAUDFV010000105">
    <property type="protein sequence ID" value="KAL2731412.1"/>
    <property type="molecule type" value="Genomic_DNA"/>
</dbReference>
<keyword evidence="6" id="KW-0175">Coiled coil</keyword>
<gene>
    <name evidence="9" type="ORF">V1478_004957</name>
</gene>
<evidence type="ECO:0000256" key="6">
    <source>
        <dbReference type="ARBA" id="ARBA00023054"/>
    </source>
</evidence>
<organism evidence="9 10">
    <name type="scientific">Vespula squamosa</name>
    <name type="common">Southern yellow jacket</name>
    <name type="synonym">Wasp</name>
    <dbReference type="NCBI Taxonomy" id="30214"/>
    <lineage>
        <taxon>Eukaryota</taxon>
        <taxon>Metazoa</taxon>
        <taxon>Ecdysozoa</taxon>
        <taxon>Arthropoda</taxon>
        <taxon>Hexapoda</taxon>
        <taxon>Insecta</taxon>
        <taxon>Pterygota</taxon>
        <taxon>Neoptera</taxon>
        <taxon>Endopterygota</taxon>
        <taxon>Hymenoptera</taxon>
        <taxon>Apocrita</taxon>
        <taxon>Aculeata</taxon>
        <taxon>Vespoidea</taxon>
        <taxon>Vespidae</taxon>
        <taxon>Vespinae</taxon>
        <taxon>Vespula</taxon>
    </lineage>
</organism>
<dbReference type="AlphaFoldDB" id="A0ABD2BF76"/>
<keyword evidence="7 8" id="KW-0472">Membrane</keyword>
<protein>
    <recommendedName>
        <fullName evidence="3">Single-pass membrane and coiled-coil domain-containing protein 4 homolog</fullName>
    </recommendedName>
</protein>
<evidence type="ECO:0000256" key="3">
    <source>
        <dbReference type="ARBA" id="ARBA00017028"/>
    </source>
</evidence>
<accession>A0ABD2BF76</accession>
<evidence type="ECO:0000256" key="1">
    <source>
        <dbReference type="ARBA" id="ARBA00004167"/>
    </source>
</evidence>
<dbReference type="PANTHER" id="PTHR34644">
    <property type="entry name" value="SINGLE-PASS MEMBRANE AND COILED-COIL DOMAIN-CONTAINING PROTEIN 4"/>
    <property type="match status" value="1"/>
</dbReference>
<dbReference type="PANTHER" id="PTHR34644:SF2">
    <property type="entry name" value="SINGLE-PASS MEMBRANE AND COILED-COIL DOMAIN-CONTAINING PROTEIN 4"/>
    <property type="match status" value="1"/>
</dbReference>
<evidence type="ECO:0000256" key="2">
    <source>
        <dbReference type="ARBA" id="ARBA00009202"/>
    </source>
</evidence>
<keyword evidence="5 8" id="KW-1133">Transmembrane helix</keyword>
<comment type="subcellular location">
    <subcellularLocation>
        <location evidence="1">Membrane</location>
        <topology evidence="1">Single-pass membrane protein</topology>
    </subcellularLocation>
</comment>
<evidence type="ECO:0000256" key="4">
    <source>
        <dbReference type="ARBA" id="ARBA00022692"/>
    </source>
</evidence>
<reference evidence="9 10" key="1">
    <citation type="journal article" date="2024" name="Ann. Entomol. Soc. Am.">
        <title>Genomic analyses of the southern and eastern yellowjacket wasps (Hymenoptera: Vespidae) reveal evolutionary signatures of social life.</title>
        <authorList>
            <person name="Catto M.A."/>
            <person name="Caine P.B."/>
            <person name="Orr S.E."/>
            <person name="Hunt B.G."/>
            <person name="Goodisman M.A.D."/>
        </authorList>
    </citation>
    <scope>NUCLEOTIDE SEQUENCE [LARGE SCALE GENOMIC DNA]</scope>
    <source>
        <strain evidence="9">233</strain>
        <tissue evidence="9">Head and thorax</tissue>
    </source>
</reference>
<sequence length="99" mass="11756">MVQFTQFIRINIMRQLKGKTKETNKQKKERKKEFLENKQRIFTVVLPTMAAIFMMIAAYIYIKTRPKIYDFKIARKVPGICFSMQNSLAVIVINRKPKI</sequence>
<name>A0ABD2BF76_VESSQ</name>
<dbReference type="Pfam" id="PF15012">
    <property type="entry name" value="DUF4519"/>
    <property type="match status" value="1"/>
</dbReference>
<comment type="similarity">
    <text evidence="2">Belongs to the SMCO4 family.</text>
</comment>
<evidence type="ECO:0000256" key="7">
    <source>
        <dbReference type="ARBA" id="ARBA00023136"/>
    </source>
</evidence>
<feature type="transmembrane region" description="Helical" evidence="8">
    <location>
        <begin position="41"/>
        <end position="62"/>
    </location>
</feature>
<evidence type="ECO:0000313" key="10">
    <source>
        <dbReference type="Proteomes" id="UP001607302"/>
    </source>
</evidence>
<dbReference type="InterPro" id="IPR027960">
    <property type="entry name" value="DUF4519"/>
</dbReference>
<evidence type="ECO:0000256" key="5">
    <source>
        <dbReference type="ARBA" id="ARBA00022989"/>
    </source>
</evidence>
<dbReference type="GO" id="GO:0016020">
    <property type="term" value="C:membrane"/>
    <property type="evidence" value="ECO:0007669"/>
    <property type="project" value="UniProtKB-SubCell"/>
</dbReference>